<evidence type="ECO:0000256" key="1">
    <source>
        <dbReference type="ARBA" id="ARBA00008857"/>
    </source>
</evidence>
<dbReference type="GO" id="GO:0006310">
    <property type="term" value="P:DNA recombination"/>
    <property type="evidence" value="ECO:0007669"/>
    <property type="project" value="UniProtKB-KW"/>
</dbReference>
<reference evidence="6 7" key="1">
    <citation type="submission" date="2019-09" db="EMBL/GenBank/DDBJ databases">
        <authorList>
            <person name="Depoorter E."/>
        </authorList>
    </citation>
    <scope>NUCLEOTIDE SEQUENCE [LARGE SCALE GENOMIC DNA]</scope>
    <source>
        <strain evidence="6">LMG 13014</strain>
    </source>
</reference>
<dbReference type="Pfam" id="PF00589">
    <property type="entry name" value="Phage_integrase"/>
    <property type="match status" value="1"/>
</dbReference>
<organism evidence="6 7">
    <name type="scientific">Burkholderia aenigmatica</name>
    <dbReference type="NCBI Taxonomy" id="2015348"/>
    <lineage>
        <taxon>Bacteria</taxon>
        <taxon>Pseudomonadati</taxon>
        <taxon>Pseudomonadota</taxon>
        <taxon>Betaproteobacteria</taxon>
        <taxon>Burkholderiales</taxon>
        <taxon>Burkholderiaceae</taxon>
        <taxon>Burkholderia</taxon>
        <taxon>Burkholderia cepacia complex</taxon>
    </lineage>
</organism>
<gene>
    <name evidence="6" type="ORF">BLA13014_03817</name>
</gene>
<dbReference type="InterPro" id="IPR013762">
    <property type="entry name" value="Integrase-like_cat_sf"/>
</dbReference>
<dbReference type="Gene3D" id="1.10.150.130">
    <property type="match status" value="1"/>
</dbReference>
<proteinExistence type="inferred from homology"/>
<dbReference type="GO" id="GO:0015074">
    <property type="term" value="P:DNA integration"/>
    <property type="evidence" value="ECO:0007669"/>
    <property type="project" value="UniProtKB-KW"/>
</dbReference>
<dbReference type="InterPro" id="IPR010998">
    <property type="entry name" value="Integrase_recombinase_N"/>
</dbReference>
<dbReference type="AlphaFoldDB" id="A0A6P2MCL8"/>
<dbReference type="EMBL" id="CABVQC010000025">
    <property type="protein sequence ID" value="VWB82809.1"/>
    <property type="molecule type" value="Genomic_DNA"/>
</dbReference>
<dbReference type="PANTHER" id="PTHR30629:SF2">
    <property type="entry name" value="PROPHAGE INTEGRASE INTS-RELATED"/>
    <property type="match status" value="1"/>
</dbReference>
<feature type="domain" description="Tyr recombinase" evidence="5">
    <location>
        <begin position="159"/>
        <end position="356"/>
    </location>
</feature>
<evidence type="ECO:0000259" key="5">
    <source>
        <dbReference type="PROSITE" id="PS51898"/>
    </source>
</evidence>
<dbReference type="Gene3D" id="1.10.443.10">
    <property type="entry name" value="Intergrase catalytic core"/>
    <property type="match status" value="1"/>
</dbReference>
<dbReference type="InterPro" id="IPR002104">
    <property type="entry name" value="Integrase_catalytic"/>
</dbReference>
<keyword evidence="3" id="KW-0238">DNA-binding</keyword>
<keyword evidence="2" id="KW-0229">DNA integration</keyword>
<accession>A0A6P2MCL8</accession>
<sequence>MKKHRERDGLLPRMEARKRKDGFTYRYHPVGKKPINLGQDRLVAIRKVLDLLGAGDDVGTIARLWEQFQETPGWQRYSQYTRNDYKQCSGPLLETFGDMRAADIDATHVSRYLRIERAAAPVRANREAALLSNLIGLAIDRGEAKHNPCREVRRNEEQPRTEAPDPEDFQAFAAWVASLGGQKAVIGMAAEYAALAGNRKVEFLDLAWPQIDEAAGEIRVKRAKQRGKKRGEVIEHIEITPALTELIARLRAARKDDCLYVFSNRYATHYTPAGFKTEWSKLMSKALELKKITRRFTFHDLRAYYVTRHKAERGALPDLHANPATTARVYDRTKIVKRRCGGVIDLTPEAGTSQIREATPGTAERELLSFNGGREICKKSAQNRMFSRTF</sequence>
<dbReference type="InterPro" id="IPR050808">
    <property type="entry name" value="Phage_Integrase"/>
</dbReference>
<dbReference type="RefSeq" id="WP_235996111.1">
    <property type="nucleotide sequence ID" value="NZ_CABVQC010000025.1"/>
</dbReference>
<dbReference type="PANTHER" id="PTHR30629">
    <property type="entry name" value="PROPHAGE INTEGRASE"/>
    <property type="match status" value="1"/>
</dbReference>
<dbReference type="GO" id="GO:0003677">
    <property type="term" value="F:DNA binding"/>
    <property type="evidence" value="ECO:0007669"/>
    <property type="project" value="UniProtKB-KW"/>
</dbReference>
<evidence type="ECO:0000256" key="4">
    <source>
        <dbReference type="ARBA" id="ARBA00023172"/>
    </source>
</evidence>
<keyword evidence="4" id="KW-0233">DNA recombination</keyword>
<evidence type="ECO:0000313" key="7">
    <source>
        <dbReference type="Proteomes" id="UP000494261"/>
    </source>
</evidence>
<dbReference type="Proteomes" id="UP000494261">
    <property type="component" value="Unassembled WGS sequence"/>
</dbReference>
<name>A0A6P2MCL8_9BURK</name>
<comment type="similarity">
    <text evidence="1">Belongs to the 'phage' integrase family.</text>
</comment>
<dbReference type="SUPFAM" id="SSF56349">
    <property type="entry name" value="DNA breaking-rejoining enzymes"/>
    <property type="match status" value="1"/>
</dbReference>
<evidence type="ECO:0000313" key="6">
    <source>
        <dbReference type="EMBL" id="VWB82809.1"/>
    </source>
</evidence>
<protein>
    <submittedName>
        <fullName evidence="6">Integrase</fullName>
    </submittedName>
</protein>
<evidence type="ECO:0000256" key="2">
    <source>
        <dbReference type="ARBA" id="ARBA00022908"/>
    </source>
</evidence>
<dbReference type="PROSITE" id="PS51898">
    <property type="entry name" value="TYR_RECOMBINASE"/>
    <property type="match status" value="1"/>
</dbReference>
<dbReference type="InterPro" id="IPR011010">
    <property type="entry name" value="DNA_brk_join_enz"/>
</dbReference>
<evidence type="ECO:0000256" key="3">
    <source>
        <dbReference type="ARBA" id="ARBA00023125"/>
    </source>
</evidence>